<name>A0ABW2ADU3_9MICO</name>
<protein>
    <recommendedName>
        <fullName evidence="4">Pyrrolo-quinoline quinone</fullName>
    </recommendedName>
</protein>
<evidence type="ECO:0000256" key="1">
    <source>
        <dbReference type="SAM" id="MobiDB-lite"/>
    </source>
</evidence>
<reference evidence="3" key="1">
    <citation type="journal article" date="2019" name="Int. J. Syst. Evol. Microbiol.">
        <title>The Global Catalogue of Microorganisms (GCM) 10K type strain sequencing project: providing services to taxonomists for standard genome sequencing and annotation.</title>
        <authorList>
            <consortium name="The Broad Institute Genomics Platform"/>
            <consortium name="The Broad Institute Genome Sequencing Center for Infectious Disease"/>
            <person name="Wu L."/>
            <person name="Ma J."/>
        </authorList>
    </citation>
    <scope>NUCLEOTIDE SEQUENCE [LARGE SCALE GENOMIC DNA]</scope>
    <source>
        <strain evidence="3">CCUG 58127</strain>
    </source>
</reference>
<organism evidence="2 3">
    <name type="scientific">Flexivirga alba</name>
    <dbReference type="NCBI Taxonomy" id="702742"/>
    <lineage>
        <taxon>Bacteria</taxon>
        <taxon>Bacillati</taxon>
        <taxon>Actinomycetota</taxon>
        <taxon>Actinomycetes</taxon>
        <taxon>Micrococcales</taxon>
        <taxon>Dermacoccaceae</taxon>
        <taxon>Flexivirga</taxon>
    </lineage>
</organism>
<dbReference type="EMBL" id="JBHSWH010000001">
    <property type="protein sequence ID" value="MFC6704930.1"/>
    <property type="molecule type" value="Genomic_DNA"/>
</dbReference>
<evidence type="ECO:0008006" key="4">
    <source>
        <dbReference type="Google" id="ProtNLM"/>
    </source>
</evidence>
<accession>A0ABW2ADU3</accession>
<keyword evidence="3" id="KW-1185">Reference proteome</keyword>
<dbReference type="Proteomes" id="UP001596298">
    <property type="component" value="Unassembled WGS sequence"/>
</dbReference>
<comment type="caution">
    <text evidence="2">The sequence shown here is derived from an EMBL/GenBank/DDBJ whole genome shotgun (WGS) entry which is preliminary data.</text>
</comment>
<evidence type="ECO:0000313" key="3">
    <source>
        <dbReference type="Proteomes" id="UP001596298"/>
    </source>
</evidence>
<proteinExistence type="predicted"/>
<evidence type="ECO:0000313" key="2">
    <source>
        <dbReference type="EMBL" id="MFC6704930.1"/>
    </source>
</evidence>
<feature type="region of interest" description="Disordered" evidence="1">
    <location>
        <begin position="155"/>
        <end position="174"/>
    </location>
</feature>
<gene>
    <name evidence="2" type="ORF">ACFQDH_06525</name>
</gene>
<sequence length="325" mass="33900">MKLSDVAPQMVVTAKQLVVTVDNDTTGGIQLVSLDPQSGKSQWKADLPVDAVVADGPALVPIDGSDSIVLTTQTQILAYPLGGGDPKTWPLEQNWSVALTTSGVIATKPDNTKSAFVLYGDKLTQRALPKGANPVAVLADGTLVATDAHGKVWFSKDPTTAPKPKTLKAPRDTTPGTFVAATRDQIITAFVPKNEPTASRLCAFSLPGLQPRITTAPVNPAVFPTNFMLAPDESWAVAGNAWVDMTTGNSHVITSKWSPIAISQNNSWSKSGDNVLTATNQGKSLGPATKDSGQVAIPKGGTAKVVYCVASIGSDTTLYAVPLKG</sequence>
<dbReference type="RefSeq" id="WP_382399610.1">
    <property type="nucleotide sequence ID" value="NZ_JBHSWH010000001.1"/>
</dbReference>